<dbReference type="KEGG" id="ftn:FTN_1435"/>
<dbReference type="SUPFAM" id="SSF52833">
    <property type="entry name" value="Thioredoxin-like"/>
    <property type="match status" value="1"/>
</dbReference>
<dbReference type="InterPro" id="IPR006659">
    <property type="entry name" value="Arsenate_reductase"/>
</dbReference>
<dbReference type="AlphaFoldDB" id="A0Q7T8"/>
<sequence length="139" mass="16426">MDYFYDFYTNVIYNCSYSKNIINVMKIYHNPKCSKSRQAKQILDQNNIDYEIHLYLDKPLSKDQVIVLLQKLKLSIKDIIRTKENIWKENFSDKEFTEAELIEIVVANPGLLERPIIENGDFAVVARSDEKIQQILNTY</sequence>
<evidence type="ECO:0000256" key="2">
    <source>
        <dbReference type="ARBA" id="ARBA00023002"/>
    </source>
</evidence>
<dbReference type="Gene3D" id="3.40.30.10">
    <property type="entry name" value="Glutaredoxin"/>
    <property type="match status" value="1"/>
</dbReference>
<reference evidence="5" key="1">
    <citation type="journal article" date="2007" name="Genome Biol.">
        <title>Comparison of Francisella tularensis genomes reveals evolutionary events associated with the emergence of human pathogenic strains.</title>
        <authorList>
            <person name="Rohmer L."/>
            <person name="Fong C."/>
            <person name="Abmayr S."/>
            <person name="Wasnick M."/>
            <person name="Larson Freeman T.J."/>
            <person name="Radey M."/>
            <person name="Guina T."/>
            <person name="Svensson K."/>
            <person name="Hayden H.S."/>
            <person name="Jacobs M."/>
            <person name="Gallagher L.A."/>
            <person name="Manoil C."/>
            <person name="Ernst R.K."/>
            <person name="Drees B."/>
            <person name="Buckley D."/>
            <person name="Haugen E."/>
            <person name="Bovee D."/>
            <person name="Zhou Y."/>
            <person name="Chang J."/>
            <person name="Levy R."/>
            <person name="Lim R."/>
            <person name="Gillett W."/>
            <person name="Guenthener D."/>
            <person name="Kang A."/>
            <person name="Shaffer S.A."/>
            <person name="Taylor G."/>
            <person name="Chen J."/>
            <person name="Gallis B."/>
            <person name="D'Argenio D.A."/>
            <person name="Forsman M."/>
            <person name="Olson M.V."/>
            <person name="Goodlett D.R."/>
            <person name="Kaul R."/>
            <person name="Miller S.I."/>
            <person name="Brittnacher M.J."/>
        </authorList>
    </citation>
    <scope>NUCLEOTIDE SEQUENCE [LARGE SCALE GENOMIC DNA]</scope>
    <source>
        <strain evidence="5">U112</strain>
    </source>
</reference>
<accession>A0Q7T8</accession>
<dbReference type="PROSITE" id="PS51353">
    <property type="entry name" value="ARSC"/>
    <property type="match status" value="1"/>
</dbReference>
<evidence type="ECO:0000313" key="5">
    <source>
        <dbReference type="Proteomes" id="UP000000762"/>
    </source>
</evidence>
<comment type="similarity">
    <text evidence="1 3">Belongs to the ArsC family.</text>
</comment>
<protein>
    <submittedName>
        <fullName evidence="4">Arsenate reductase</fullName>
    </submittedName>
</protein>
<dbReference type="GO" id="GO:0008794">
    <property type="term" value="F:arsenate reductase (glutaredoxin) activity"/>
    <property type="evidence" value="ECO:0007669"/>
    <property type="project" value="InterPro"/>
</dbReference>
<organism evidence="4 5">
    <name type="scientific">Francisella tularensis subsp. novicida (strain ATCC 15482 / CCUG 33449 / U112)</name>
    <dbReference type="NCBI Taxonomy" id="401614"/>
    <lineage>
        <taxon>Bacteria</taxon>
        <taxon>Pseudomonadati</taxon>
        <taxon>Pseudomonadota</taxon>
        <taxon>Gammaproteobacteria</taxon>
        <taxon>Thiotrichales</taxon>
        <taxon>Francisellaceae</taxon>
        <taxon>Francisella</taxon>
    </lineage>
</organism>
<dbReference type="InterPro" id="IPR006660">
    <property type="entry name" value="Arsenate_reductase-like"/>
</dbReference>
<name>A0Q7T8_FRATN</name>
<dbReference type="Proteomes" id="UP000000762">
    <property type="component" value="Chromosome"/>
</dbReference>
<keyword evidence="2" id="KW-0560">Oxidoreductase</keyword>
<proteinExistence type="inferred from homology"/>
<evidence type="ECO:0000313" key="4">
    <source>
        <dbReference type="EMBL" id="ABK90303.1"/>
    </source>
</evidence>
<dbReference type="Pfam" id="PF03960">
    <property type="entry name" value="ArsC"/>
    <property type="match status" value="1"/>
</dbReference>
<dbReference type="InterPro" id="IPR036249">
    <property type="entry name" value="Thioredoxin-like_sf"/>
</dbReference>
<dbReference type="PANTHER" id="PTHR30041:SF4">
    <property type="entry name" value="ARSENATE REDUCTASE"/>
    <property type="match status" value="1"/>
</dbReference>
<keyword evidence="5" id="KW-1185">Reference proteome</keyword>
<dbReference type="PANTHER" id="PTHR30041">
    <property type="entry name" value="ARSENATE REDUCTASE"/>
    <property type="match status" value="1"/>
</dbReference>
<dbReference type="CDD" id="cd03034">
    <property type="entry name" value="ArsC_ArsC"/>
    <property type="match status" value="1"/>
</dbReference>
<evidence type="ECO:0000256" key="1">
    <source>
        <dbReference type="ARBA" id="ARBA00007198"/>
    </source>
</evidence>
<dbReference type="EMBL" id="CP000439">
    <property type="protein sequence ID" value="ABK90303.1"/>
    <property type="molecule type" value="Genomic_DNA"/>
</dbReference>
<evidence type="ECO:0000256" key="3">
    <source>
        <dbReference type="PROSITE-ProRule" id="PRU01282"/>
    </source>
</evidence>
<gene>
    <name evidence="4" type="ordered locus">FTN_1435</name>
</gene>